<evidence type="ECO:0000256" key="8">
    <source>
        <dbReference type="SAM" id="MobiDB-lite"/>
    </source>
</evidence>
<dbReference type="CDD" id="cd08662">
    <property type="entry name" value="M13"/>
    <property type="match status" value="1"/>
</dbReference>
<dbReference type="PRINTS" id="PR00786">
    <property type="entry name" value="NEPRILYSIN"/>
</dbReference>
<feature type="compositionally biased region" description="Pro residues" evidence="8">
    <location>
        <begin position="444"/>
        <end position="455"/>
    </location>
</feature>
<dbReference type="InterPro" id="IPR018497">
    <property type="entry name" value="Peptidase_M13_C"/>
</dbReference>
<feature type="compositionally biased region" description="Acidic residues" evidence="8">
    <location>
        <begin position="44"/>
        <end position="53"/>
    </location>
</feature>
<keyword evidence="9" id="KW-1133">Transmembrane helix</keyword>
<feature type="domain" description="Peptidase M13 N-terminal" evidence="11">
    <location>
        <begin position="194"/>
        <end position="391"/>
    </location>
</feature>
<dbReference type="InterPro" id="IPR042089">
    <property type="entry name" value="Peptidase_M13_dom_2"/>
</dbReference>
<keyword evidence="3" id="KW-0645">Protease</keyword>
<keyword evidence="4" id="KW-0479">Metal-binding</keyword>
<dbReference type="Proteomes" id="UP000193411">
    <property type="component" value="Unassembled WGS sequence"/>
</dbReference>
<feature type="region of interest" description="Disordered" evidence="8">
    <location>
        <begin position="243"/>
        <end position="264"/>
    </location>
</feature>
<dbReference type="GO" id="GO:0016485">
    <property type="term" value="P:protein processing"/>
    <property type="evidence" value="ECO:0007669"/>
    <property type="project" value="TreeGrafter"/>
</dbReference>
<evidence type="ECO:0000256" key="3">
    <source>
        <dbReference type="ARBA" id="ARBA00022670"/>
    </source>
</evidence>
<accession>A0A1Y2HSZ1</accession>
<evidence type="ECO:0000256" key="7">
    <source>
        <dbReference type="ARBA" id="ARBA00023049"/>
    </source>
</evidence>
<keyword evidence="13" id="KW-1185">Reference proteome</keyword>
<dbReference type="SUPFAM" id="SSF55486">
    <property type="entry name" value="Metalloproteases ('zincins'), catalytic domain"/>
    <property type="match status" value="2"/>
</dbReference>
<dbReference type="Pfam" id="PF01431">
    <property type="entry name" value="Peptidase_M13"/>
    <property type="match status" value="1"/>
</dbReference>
<feature type="domain" description="Peptidase M13 C-terminal" evidence="10">
    <location>
        <begin position="765"/>
        <end position="971"/>
    </location>
</feature>
<dbReference type="InterPro" id="IPR000718">
    <property type="entry name" value="Peptidase_M13"/>
</dbReference>
<dbReference type="Gene3D" id="1.10.1380.10">
    <property type="entry name" value="Neutral endopeptidase , domain2"/>
    <property type="match status" value="2"/>
</dbReference>
<keyword evidence="7" id="KW-0482">Metalloprotease</keyword>
<evidence type="ECO:0000313" key="13">
    <source>
        <dbReference type="Proteomes" id="UP000193411"/>
    </source>
</evidence>
<evidence type="ECO:0000256" key="4">
    <source>
        <dbReference type="ARBA" id="ARBA00022723"/>
    </source>
</evidence>
<feature type="compositionally biased region" description="Low complexity" evidence="8">
    <location>
        <begin position="59"/>
        <end position="98"/>
    </location>
</feature>
<evidence type="ECO:0008006" key="14">
    <source>
        <dbReference type="Google" id="ProtNLM"/>
    </source>
</evidence>
<reference evidence="12 13" key="1">
    <citation type="submission" date="2016-07" db="EMBL/GenBank/DDBJ databases">
        <title>Pervasive Adenine N6-methylation of Active Genes in Fungi.</title>
        <authorList>
            <consortium name="DOE Joint Genome Institute"/>
            <person name="Mondo S.J."/>
            <person name="Dannebaum R.O."/>
            <person name="Kuo R.C."/>
            <person name="Labutti K."/>
            <person name="Haridas S."/>
            <person name="Kuo A."/>
            <person name="Salamov A."/>
            <person name="Ahrendt S.R."/>
            <person name="Lipzen A."/>
            <person name="Sullivan W."/>
            <person name="Andreopoulos W.B."/>
            <person name="Clum A."/>
            <person name="Lindquist E."/>
            <person name="Daum C."/>
            <person name="Ramamoorthy G.K."/>
            <person name="Gryganskyi A."/>
            <person name="Culley D."/>
            <person name="Magnuson J.K."/>
            <person name="James T.Y."/>
            <person name="O'Malley M.A."/>
            <person name="Stajich J.E."/>
            <person name="Spatafora J.W."/>
            <person name="Visel A."/>
            <person name="Grigoriev I.V."/>
        </authorList>
    </citation>
    <scope>NUCLEOTIDE SEQUENCE [LARGE SCALE GENOMIC DNA]</scope>
    <source>
        <strain evidence="12 13">PL171</strain>
    </source>
</reference>
<feature type="region of interest" description="Disordered" evidence="8">
    <location>
        <begin position="1"/>
        <end position="103"/>
    </location>
</feature>
<sequence>MSSTPHASPGRPAGPGSGSGNSSPHPHPTVVANNSAATAHPPADLDDLDDPNPDVEAQRPLLLNASPAARNRAPGSRSPARAGGAAAAARSPPNTASPLTAWTSKPRSPLERVLLGVSLGLFVACAVLLGLYASSLRNRAGPPGRDKAPGTLPPNNGGAPGVPPPSPEVEWCLTPECVRMSTRLLDAIDTNVDPCDDFYKYSCGNWEQSHDLPDTKSRVGTFDALFDANKRVIRQILESDTPPAISPFASSSSSSAEEDGDLQQAERSLFEKTRALYSTCLNEAVINQRGAAPLKELADKFLSVLKPAGAKGGIDRLALAKVLAEQHELGVDSIFGVGVTSDDRNPTKQVVQVAQAGLGLPAKEYYEEERYLKVYGDAIEAMFTYLYGGNKPAESTGGDNVQDELKLLVGSEEEDVIDVYLPARLMKRAPNSNKKHKKPHKPDPTIPEDPNLPPPRDPKDPHTPEDPNRPQDPIPAPPRKKEPAPAPAPGKPDWAALARGIVAFESALAKEYMPSEDLGDPTKTYNPTTIAQLSSMSPIINWLDFLPLLAVRNGASTGLGPNDVVIVATPAYLKAIDAIVQRTPADVLNAYFAWRAVAAYVGAADKQSQDVLAKLRQAVYGLAPGTHPPREDECLAVADRTMGLATGRWFVSRAFPGASRDQARAVIRGILEAFDRRLDALQWLDAETREKAKKKAKALDRKVGYPDMITNVTRVVEEYAGLDIKTGDHFGNVARATREAVRDEWKKLGKPTDYKEWGMTPATVNAYYNPSHNEIVFPAGILQPPFFSSNIPAALNYGAIGVVAGHELGHAFDNNGRWYDDQGKLVDWWGNQTAREFEARAKCFVDQYSGFFITDPMGRKVHVNGKLTLGENLADNGGVSQSWAAWRAATKDQADVRLPGLPATTQEQLFFLGFAHVWCGKMRPEASLNQIRTDPHSPGFVRVNAAVQNSDEFAKAWKCKRGAPMNPEKKCVLW</sequence>
<evidence type="ECO:0000256" key="6">
    <source>
        <dbReference type="ARBA" id="ARBA00022833"/>
    </source>
</evidence>
<feature type="compositionally biased region" description="Low complexity" evidence="8">
    <location>
        <begin position="1"/>
        <end position="11"/>
    </location>
</feature>
<comment type="similarity">
    <text evidence="2">Belongs to the peptidase M13 family.</text>
</comment>
<dbReference type="PANTHER" id="PTHR11733:SF167">
    <property type="entry name" value="FI17812P1-RELATED"/>
    <property type="match status" value="1"/>
</dbReference>
<dbReference type="GO" id="GO:0046872">
    <property type="term" value="F:metal ion binding"/>
    <property type="evidence" value="ECO:0007669"/>
    <property type="project" value="UniProtKB-KW"/>
</dbReference>
<evidence type="ECO:0000256" key="2">
    <source>
        <dbReference type="ARBA" id="ARBA00007357"/>
    </source>
</evidence>
<dbReference type="Gene3D" id="3.40.390.10">
    <property type="entry name" value="Collagenase (Catalytic Domain)"/>
    <property type="match status" value="2"/>
</dbReference>
<protein>
    <recommendedName>
        <fullName evidence="14">Endothelin-converting enzyme 1</fullName>
    </recommendedName>
</protein>
<keyword evidence="9" id="KW-0472">Membrane</keyword>
<evidence type="ECO:0000313" key="12">
    <source>
        <dbReference type="EMBL" id="ORZ37720.1"/>
    </source>
</evidence>
<comment type="cofactor">
    <cofactor evidence="1">
        <name>Zn(2+)</name>
        <dbReference type="ChEBI" id="CHEBI:29105"/>
    </cofactor>
</comment>
<dbReference type="InterPro" id="IPR024079">
    <property type="entry name" value="MetalloPept_cat_dom_sf"/>
</dbReference>
<evidence type="ECO:0000256" key="5">
    <source>
        <dbReference type="ARBA" id="ARBA00022801"/>
    </source>
</evidence>
<organism evidence="12 13">
    <name type="scientific">Catenaria anguillulae PL171</name>
    <dbReference type="NCBI Taxonomy" id="765915"/>
    <lineage>
        <taxon>Eukaryota</taxon>
        <taxon>Fungi</taxon>
        <taxon>Fungi incertae sedis</taxon>
        <taxon>Blastocladiomycota</taxon>
        <taxon>Blastocladiomycetes</taxon>
        <taxon>Blastocladiales</taxon>
        <taxon>Catenariaceae</taxon>
        <taxon>Catenaria</taxon>
    </lineage>
</organism>
<dbReference type="EMBL" id="MCFL01000011">
    <property type="protein sequence ID" value="ORZ37720.1"/>
    <property type="molecule type" value="Genomic_DNA"/>
</dbReference>
<gene>
    <name evidence="12" type="ORF">BCR44DRAFT_57418</name>
</gene>
<dbReference type="PROSITE" id="PS51885">
    <property type="entry name" value="NEPRILYSIN"/>
    <property type="match status" value="1"/>
</dbReference>
<keyword evidence="9" id="KW-0812">Transmembrane</keyword>
<dbReference type="STRING" id="765915.A0A1Y2HSZ1"/>
<dbReference type="InterPro" id="IPR008753">
    <property type="entry name" value="Peptidase_M13_N"/>
</dbReference>
<dbReference type="Pfam" id="PF05649">
    <property type="entry name" value="Peptidase_M13_N"/>
    <property type="match status" value="2"/>
</dbReference>
<dbReference type="AlphaFoldDB" id="A0A1Y2HSZ1"/>
<evidence type="ECO:0000256" key="1">
    <source>
        <dbReference type="ARBA" id="ARBA00001947"/>
    </source>
</evidence>
<keyword evidence="6" id="KW-0862">Zinc</keyword>
<name>A0A1Y2HSZ1_9FUNG</name>
<feature type="domain" description="Peptidase M13 N-terminal" evidence="11">
    <location>
        <begin position="494"/>
        <end position="706"/>
    </location>
</feature>
<dbReference type="GO" id="GO:0004222">
    <property type="term" value="F:metalloendopeptidase activity"/>
    <property type="evidence" value="ECO:0007669"/>
    <property type="project" value="InterPro"/>
</dbReference>
<evidence type="ECO:0000259" key="10">
    <source>
        <dbReference type="Pfam" id="PF01431"/>
    </source>
</evidence>
<feature type="compositionally biased region" description="Low complexity" evidence="8">
    <location>
        <begin position="243"/>
        <end position="255"/>
    </location>
</feature>
<dbReference type="GO" id="GO:0005886">
    <property type="term" value="C:plasma membrane"/>
    <property type="evidence" value="ECO:0007669"/>
    <property type="project" value="TreeGrafter"/>
</dbReference>
<evidence type="ECO:0000256" key="9">
    <source>
        <dbReference type="SAM" id="Phobius"/>
    </source>
</evidence>
<proteinExistence type="inferred from homology"/>
<keyword evidence="5" id="KW-0378">Hydrolase</keyword>
<feature type="transmembrane region" description="Helical" evidence="9">
    <location>
        <begin position="113"/>
        <end position="133"/>
    </location>
</feature>
<feature type="region of interest" description="Disordered" evidence="8">
    <location>
        <begin position="141"/>
        <end position="166"/>
    </location>
</feature>
<dbReference type="PANTHER" id="PTHR11733">
    <property type="entry name" value="ZINC METALLOPROTEASE FAMILY M13 NEPRILYSIN-RELATED"/>
    <property type="match status" value="1"/>
</dbReference>
<comment type="caution">
    <text evidence="12">The sequence shown here is derived from an EMBL/GenBank/DDBJ whole genome shotgun (WGS) entry which is preliminary data.</text>
</comment>
<evidence type="ECO:0000259" key="11">
    <source>
        <dbReference type="Pfam" id="PF05649"/>
    </source>
</evidence>
<feature type="compositionally biased region" description="Basic and acidic residues" evidence="8">
    <location>
        <begin position="456"/>
        <end position="469"/>
    </location>
</feature>
<feature type="region of interest" description="Disordered" evidence="8">
    <location>
        <begin position="428"/>
        <end position="492"/>
    </location>
</feature>
<dbReference type="OrthoDB" id="6475849at2759"/>